<evidence type="ECO:0000259" key="1">
    <source>
        <dbReference type="Pfam" id="PF01683"/>
    </source>
</evidence>
<feature type="domain" description="EB" evidence="1">
    <location>
        <begin position="71"/>
        <end position="116"/>
    </location>
</feature>
<sequence>MVILVSLTRSCYGLGEACTADDSSNCTEIDLGFSGCTNGNAANECADDNTECTTGVCKCVSTHYDNNGDTSGGECDKKKKLGEACSTNQDCTSSDSYSECSGSKCQCQSFYYDDNGDTAEGTCASKVNLEGTCTAATSGSDDPCNTAFAVCTRSESSYTCKCQGGYYKSGGNTCSKELPLDSPCLQPDACATAHSVCLQNKCQCSDNYYNTNDAIQYRKTCKSKHNLNVNCDDGANPNQCKDDKAVCTYSNTVKLCRCIAGYHEKKGVCIASKKKDTSIQNRLDI</sequence>
<proteinExistence type="predicted"/>
<evidence type="ECO:0000313" key="2">
    <source>
        <dbReference type="EMBL" id="WAR31195.1"/>
    </source>
</evidence>
<accession>A0ABY7G9V8</accession>
<name>A0ABY7G9V8_MYAAR</name>
<organism evidence="2 3">
    <name type="scientific">Mya arenaria</name>
    <name type="common">Soft-shell clam</name>
    <dbReference type="NCBI Taxonomy" id="6604"/>
    <lineage>
        <taxon>Eukaryota</taxon>
        <taxon>Metazoa</taxon>
        <taxon>Spiralia</taxon>
        <taxon>Lophotrochozoa</taxon>
        <taxon>Mollusca</taxon>
        <taxon>Bivalvia</taxon>
        <taxon>Autobranchia</taxon>
        <taxon>Heteroconchia</taxon>
        <taxon>Euheterodonta</taxon>
        <taxon>Imparidentia</taxon>
        <taxon>Neoheterodontei</taxon>
        <taxon>Myida</taxon>
        <taxon>Myoidea</taxon>
        <taxon>Myidae</taxon>
        <taxon>Mya</taxon>
    </lineage>
</organism>
<dbReference type="InterPro" id="IPR006149">
    <property type="entry name" value="EB_dom"/>
</dbReference>
<keyword evidence="3" id="KW-1185">Reference proteome</keyword>
<dbReference type="PANTHER" id="PTHR39069">
    <property type="entry name" value="ECDYSONE-INDUCIBLE GENE E1, ISOFORM A"/>
    <property type="match status" value="1"/>
</dbReference>
<dbReference type="Proteomes" id="UP001164746">
    <property type="component" value="Chromosome 17"/>
</dbReference>
<dbReference type="PANTHER" id="PTHR39069:SF8">
    <property type="entry name" value="FI17111P1"/>
    <property type="match status" value="1"/>
</dbReference>
<dbReference type="EMBL" id="CP111028">
    <property type="protein sequence ID" value="WAR31195.1"/>
    <property type="molecule type" value="Genomic_DNA"/>
</dbReference>
<dbReference type="Pfam" id="PF01683">
    <property type="entry name" value="EB"/>
    <property type="match status" value="1"/>
</dbReference>
<evidence type="ECO:0000313" key="3">
    <source>
        <dbReference type="Proteomes" id="UP001164746"/>
    </source>
</evidence>
<gene>
    <name evidence="2" type="ORF">MAR_033737</name>
</gene>
<reference evidence="2" key="1">
    <citation type="submission" date="2022-11" db="EMBL/GenBank/DDBJ databases">
        <title>Centuries of genome instability and evolution in soft-shell clam transmissible cancer (bioRxiv).</title>
        <authorList>
            <person name="Hart S.F.M."/>
            <person name="Yonemitsu M.A."/>
            <person name="Giersch R.M."/>
            <person name="Beal B.F."/>
            <person name="Arriagada G."/>
            <person name="Davis B.W."/>
            <person name="Ostrander E.A."/>
            <person name="Goff S.P."/>
            <person name="Metzger M.J."/>
        </authorList>
    </citation>
    <scope>NUCLEOTIDE SEQUENCE</scope>
    <source>
        <strain evidence="2">MELC-2E11</strain>
        <tissue evidence="2">Siphon/mantle</tissue>
    </source>
</reference>
<protein>
    <recommendedName>
        <fullName evidence="1">EB domain-containing protein</fullName>
    </recommendedName>
</protein>